<dbReference type="Proteomes" id="UP000677152">
    <property type="component" value="Chromosome"/>
</dbReference>
<dbReference type="GO" id="GO:0004719">
    <property type="term" value="F:protein-L-isoaspartate (D-aspartate) O-methyltransferase activity"/>
    <property type="evidence" value="ECO:0007669"/>
    <property type="project" value="UniProtKB-EC"/>
</dbReference>
<dbReference type="AlphaFoldDB" id="A0AA45R3U4"/>
<keyword evidence="6" id="KW-0489">Methyltransferase</keyword>
<proteinExistence type="inferred from homology"/>
<dbReference type="PANTHER" id="PTHR11579">
    <property type="entry name" value="PROTEIN-L-ISOASPARTATE O-METHYLTRANSFERASE"/>
    <property type="match status" value="1"/>
</dbReference>
<dbReference type="InterPro" id="IPR000682">
    <property type="entry name" value="PCMT"/>
</dbReference>
<evidence type="ECO:0000256" key="2">
    <source>
        <dbReference type="ARBA" id="ARBA00005369"/>
    </source>
</evidence>
<dbReference type="GO" id="GO:0005737">
    <property type="term" value="C:cytoplasm"/>
    <property type="evidence" value="ECO:0007669"/>
    <property type="project" value="UniProtKB-SubCell"/>
</dbReference>
<evidence type="ECO:0000256" key="12">
    <source>
        <dbReference type="SAM" id="MobiDB-lite"/>
    </source>
</evidence>
<evidence type="ECO:0000256" key="9">
    <source>
        <dbReference type="ARBA" id="ARBA00030757"/>
    </source>
</evidence>
<evidence type="ECO:0000256" key="1">
    <source>
        <dbReference type="ARBA" id="ARBA00004496"/>
    </source>
</evidence>
<feature type="region of interest" description="Disordered" evidence="12">
    <location>
        <begin position="1"/>
        <end position="21"/>
    </location>
</feature>
<evidence type="ECO:0000256" key="6">
    <source>
        <dbReference type="ARBA" id="ARBA00022603"/>
    </source>
</evidence>
<evidence type="ECO:0000256" key="10">
    <source>
        <dbReference type="ARBA" id="ARBA00031323"/>
    </source>
</evidence>
<comment type="similarity">
    <text evidence="2">Belongs to the methyltransferase superfamily. L-isoaspartyl/D-aspartyl protein methyltransferase family.</text>
</comment>
<dbReference type="InterPro" id="IPR029063">
    <property type="entry name" value="SAM-dependent_MTases_sf"/>
</dbReference>
<evidence type="ECO:0000313" key="13">
    <source>
        <dbReference type="EMBL" id="QUF03948.1"/>
    </source>
</evidence>
<dbReference type="EMBL" id="CP073249">
    <property type="protein sequence ID" value="QUF03948.1"/>
    <property type="molecule type" value="Genomic_DNA"/>
</dbReference>
<name>A0AA45R3U4_9PSEU</name>
<evidence type="ECO:0000256" key="3">
    <source>
        <dbReference type="ARBA" id="ARBA00011890"/>
    </source>
</evidence>
<accession>A0AA45R3U4</accession>
<comment type="subcellular location">
    <subcellularLocation>
        <location evidence="1">Cytoplasm</location>
    </subcellularLocation>
</comment>
<keyword evidence="8" id="KW-0949">S-adenosyl-L-methionine</keyword>
<dbReference type="Pfam" id="PF01135">
    <property type="entry name" value="PCMT"/>
    <property type="match status" value="1"/>
</dbReference>
<evidence type="ECO:0000256" key="8">
    <source>
        <dbReference type="ARBA" id="ARBA00022691"/>
    </source>
</evidence>
<dbReference type="Gene3D" id="3.40.50.150">
    <property type="entry name" value="Vaccinia Virus protein VP39"/>
    <property type="match status" value="1"/>
</dbReference>
<evidence type="ECO:0000256" key="4">
    <source>
        <dbReference type="ARBA" id="ARBA00013346"/>
    </source>
</evidence>
<keyword evidence="7" id="KW-0808">Transferase</keyword>
<gene>
    <name evidence="13" type="ORF">KCV87_32105</name>
</gene>
<evidence type="ECO:0000256" key="5">
    <source>
        <dbReference type="ARBA" id="ARBA00022490"/>
    </source>
</evidence>
<keyword evidence="5" id="KW-0963">Cytoplasm</keyword>
<reference evidence="13" key="1">
    <citation type="submission" date="2021-04" db="EMBL/GenBank/DDBJ databases">
        <title>Genomic sequence of Actinosynnema pretiosum subsp. pretiosum ATCC 31280 (C-14919).</title>
        <authorList>
            <person name="Bai L."/>
            <person name="Wang X."/>
            <person name="Xiao Y."/>
        </authorList>
    </citation>
    <scope>NUCLEOTIDE SEQUENCE</scope>
    <source>
        <strain evidence="13">ATCC 31280</strain>
    </source>
</reference>
<dbReference type="PANTHER" id="PTHR11579:SF0">
    <property type="entry name" value="PROTEIN-L-ISOASPARTATE(D-ASPARTATE) O-METHYLTRANSFERASE"/>
    <property type="match status" value="1"/>
</dbReference>
<organism evidence="13 14">
    <name type="scientific">Actinosynnema pretiosum subsp. pretiosum</name>
    <dbReference type="NCBI Taxonomy" id="103721"/>
    <lineage>
        <taxon>Bacteria</taxon>
        <taxon>Bacillati</taxon>
        <taxon>Actinomycetota</taxon>
        <taxon>Actinomycetes</taxon>
        <taxon>Pseudonocardiales</taxon>
        <taxon>Pseudonocardiaceae</taxon>
        <taxon>Actinosynnema</taxon>
    </lineage>
</organism>
<sequence>MSTPPPTPAETAPEIGSQPTQTPALRTALAAGLQLPATASTGRWRAAFATVPRHVFAPRFTVHDPVTGQFTEHDTADPDPTRRRAALTAAYTDDTLITRWAEGIPVSSSTEPSLMAQMLNALDADPGHRVLEIGTGTGYNAALLCEVLGDEHVTTIDVESDLTIPAQERLAAAGYHPAVLCRDGALGAPARAPFDRIIATCGMDRVPTDWINQLAPAGAILANVSKGIVLLRDAGEEQGERLVSGRFLSGAGFMPLRSDLQHYTPRAPVADVLEATGGHGTTANATGTVIDRPQLNDEFALAAFFANLVADRSQLVYTHADADTARTVTSYRWLHPATGSWARVDLPNTAEERHATLYQGGSRRLWDELTPVLHAWQAADRAELTRWGMTVTSAGHHRLWLDQSATTVAYLR</sequence>
<dbReference type="CDD" id="cd02440">
    <property type="entry name" value="AdoMet_MTases"/>
    <property type="match status" value="1"/>
</dbReference>
<dbReference type="EC" id="2.1.1.77" evidence="3"/>
<evidence type="ECO:0000313" key="14">
    <source>
        <dbReference type="Proteomes" id="UP000677152"/>
    </source>
</evidence>
<evidence type="ECO:0000256" key="11">
    <source>
        <dbReference type="ARBA" id="ARBA00031350"/>
    </source>
</evidence>
<dbReference type="SUPFAM" id="SSF53335">
    <property type="entry name" value="S-adenosyl-L-methionine-dependent methyltransferases"/>
    <property type="match status" value="1"/>
</dbReference>
<protein>
    <recommendedName>
        <fullName evidence="4">Protein-L-isoaspartate O-methyltransferase</fullName>
        <ecNumber evidence="3">2.1.1.77</ecNumber>
    </recommendedName>
    <alternativeName>
        <fullName evidence="11">L-isoaspartyl protein carboxyl methyltransferase</fullName>
    </alternativeName>
    <alternativeName>
        <fullName evidence="9">Protein L-isoaspartyl methyltransferase</fullName>
    </alternativeName>
    <alternativeName>
        <fullName evidence="10">Protein-beta-aspartate methyltransferase</fullName>
    </alternativeName>
</protein>
<dbReference type="GO" id="GO:0032259">
    <property type="term" value="P:methylation"/>
    <property type="evidence" value="ECO:0007669"/>
    <property type="project" value="UniProtKB-KW"/>
</dbReference>
<evidence type="ECO:0000256" key="7">
    <source>
        <dbReference type="ARBA" id="ARBA00022679"/>
    </source>
</evidence>